<dbReference type="SUPFAM" id="SSF51735">
    <property type="entry name" value="NAD(P)-binding Rossmann-fold domains"/>
    <property type="match status" value="1"/>
</dbReference>
<proteinExistence type="inferred from homology"/>
<evidence type="ECO:0000256" key="1">
    <source>
        <dbReference type="ARBA" id="ARBA00006484"/>
    </source>
</evidence>
<dbReference type="RefSeq" id="WP_137371773.1">
    <property type="nucleotide sequence ID" value="NZ_AP025491.1"/>
</dbReference>
<evidence type="ECO:0000256" key="2">
    <source>
        <dbReference type="ARBA" id="ARBA00023002"/>
    </source>
</evidence>
<organism evidence="3 4">
    <name type="scientific">Vibrio gallaecicus</name>
    <dbReference type="NCBI Taxonomy" id="552386"/>
    <lineage>
        <taxon>Bacteria</taxon>
        <taxon>Pseudomonadati</taxon>
        <taxon>Pseudomonadota</taxon>
        <taxon>Gammaproteobacteria</taxon>
        <taxon>Vibrionales</taxon>
        <taxon>Vibrionaceae</taxon>
        <taxon>Vibrio</taxon>
    </lineage>
</organism>
<comment type="similarity">
    <text evidence="1">Belongs to the short-chain dehydrogenases/reductases (SDR) family.</text>
</comment>
<dbReference type="PANTHER" id="PTHR44196">
    <property type="entry name" value="DEHYDROGENASE/REDUCTASE SDR FAMILY MEMBER 7B"/>
    <property type="match status" value="1"/>
</dbReference>
<protein>
    <submittedName>
        <fullName evidence="3">SDR family NAD(P)-dependent oxidoreductase</fullName>
    </submittedName>
</protein>
<evidence type="ECO:0000313" key="3">
    <source>
        <dbReference type="EMBL" id="MFA0569473.1"/>
    </source>
</evidence>
<dbReference type="Gene3D" id="3.40.50.720">
    <property type="entry name" value="NAD(P)-binding Rossmann-like Domain"/>
    <property type="match status" value="1"/>
</dbReference>
<keyword evidence="4" id="KW-1185">Reference proteome</keyword>
<dbReference type="InterPro" id="IPR020904">
    <property type="entry name" value="Sc_DH/Rdtase_CS"/>
</dbReference>
<sequence length="221" mass="23833">MILITGASSGLGAALAKLYSIDKHPLAITGRNERRLSQISTSLSHPVTVLPCDLCDPQSVSNLLDDLDTPPSLVIHSAGSGYFGKIEDQDPSSITDMLNNNIHSTIFLLRELVQRYRDQAVTVAVVMSTAAQSAKAEESTYCAAKWAVKGFIESIRLELKGSPMKIVAVYPGGMATEFWASSGKQLDTSNFMTANEAAIMLKQALVSTEHGFVSDITINRQ</sequence>
<name>A0ABV4NDP9_9VIBR</name>
<reference evidence="3 4" key="1">
    <citation type="journal article" date="2024" name="ISME J.">
        <title>Tailless and filamentous prophages are predominant in marine Vibrio.</title>
        <authorList>
            <person name="Steensen K."/>
            <person name="Seneca J."/>
            <person name="Bartlau N."/>
            <person name="Yu X.A."/>
            <person name="Hussain F.A."/>
            <person name="Polz M.F."/>
        </authorList>
    </citation>
    <scope>NUCLEOTIDE SEQUENCE [LARGE SCALE GENOMIC DNA]</scope>
    <source>
        <strain evidence="3 4">10N.222.51.A1</strain>
    </source>
</reference>
<dbReference type="InterPro" id="IPR002347">
    <property type="entry name" value="SDR_fam"/>
</dbReference>
<dbReference type="Proteomes" id="UP001570417">
    <property type="component" value="Unassembled WGS sequence"/>
</dbReference>
<dbReference type="PRINTS" id="PR00081">
    <property type="entry name" value="GDHRDH"/>
</dbReference>
<dbReference type="PANTHER" id="PTHR44196:SF1">
    <property type="entry name" value="DEHYDROGENASE_REDUCTASE SDR FAMILY MEMBER 7B"/>
    <property type="match status" value="1"/>
</dbReference>
<dbReference type="InterPro" id="IPR036291">
    <property type="entry name" value="NAD(P)-bd_dom_sf"/>
</dbReference>
<accession>A0ABV4NDP9</accession>
<dbReference type="PROSITE" id="PS00061">
    <property type="entry name" value="ADH_SHORT"/>
    <property type="match status" value="1"/>
</dbReference>
<dbReference type="Pfam" id="PF00106">
    <property type="entry name" value="adh_short"/>
    <property type="match status" value="1"/>
</dbReference>
<comment type="caution">
    <text evidence="3">The sequence shown here is derived from an EMBL/GenBank/DDBJ whole genome shotgun (WGS) entry which is preliminary data.</text>
</comment>
<keyword evidence="2" id="KW-0560">Oxidoreductase</keyword>
<gene>
    <name evidence="3" type="ORF">AB4566_14465</name>
</gene>
<dbReference type="EMBL" id="JBFRUW010000054">
    <property type="protein sequence ID" value="MFA0569473.1"/>
    <property type="molecule type" value="Genomic_DNA"/>
</dbReference>
<evidence type="ECO:0000313" key="4">
    <source>
        <dbReference type="Proteomes" id="UP001570417"/>
    </source>
</evidence>